<gene>
    <name evidence="4" type="ORF">V6M85_08180</name>
</gene>
<keyword evidence="5" id="KW-1185">Reference proteome</keyword>
<dbReference type="GO" id="GO:0006313">
    <property type="term" value="P:DNA transposition"/>
    <property type="evidence" value="ECO:0007669"/>
    <property type="project" value="InterPro"/>
</dbReference>
<dbReference type="GO" id="GO:0004803">
    <property type="term" value="F:transposase activity"/>
    <property type="evidence" value="ECO:0007669"/>
    <property type="project" value="InterPro"/>
</dbReference>
<keyword evidence="3" id="KW-0233">DNA recombination</keyword>
<reference evidence="4 5" key="1">
    <citation type="submission" date="2024-02" db="EMBL/GenBank/DDBJ databases">
        <title>STSV induces naive adaptation in Sulfolobus.</title>
        <authorList>
            <person name="Xiang X."/>
            <person name="Song M."/>
        </authorList>
    </citation>
    <scope>NUCLEOTIDE SEQUENCE [LARGE SCALE GENOMIC DNA]</scope>
    <source>
        <strain evidence="4 5">RT2</strain>
    </source>
</reference>
<sequence length="125" mass="14693">MYKPEFKTVKLPILLDENGKRIKTRVEQELLREEKILLTLLLTIYSLLPGKLNQKLWIPEEQEKHEYKYFILDGKYVKLKDKKAVLLIAIGVDENGNWGIADTMLADSENTQAYWNLLVRFVDKI</sequence>
<dbReference type="AlphaFoldDB" id="A0AAX4KX58"/>
<dbReference type="EMBL" id="CP146016">
    <property type="protein sequence ID" value="WWQ59474.1"/>
    <property type="molecule type" value="Genomic_DNA"/>
</dbReference>
<evidence type="ECO:0000256" key="2">
    <source>
        <dbReference type="ARBA" id="ARBA00023125"/>
    </source>
</evidence>
<dbReference type="GO" id="GO:0003677">
    <property type="term" value="F:DNA binding"/>
    <property type="evidence" value="ECO:0007669"/>
    <property type="project" value="UniProtKB-KW"/>
</dbReference>
<dbReference type="GeneID" id="89336738"/>
<evidence type="ECO:0000256" key="1">
    <source>
        <dbReference type="ARBA" id="ARBA00022578"/>
    </source>
</evidence>
<evidence type="ECO:0000256" key="3">
    <source>
        <dbReference type="ARBA" id="ARBA00023172"/>
    </source>
</evidence>
<organism evidence="4 5">
    <name type="scientific">Sulfolobus tengchongensis</name>
    <dbReference type="NCBI Taxonomy" id="207809"/>
    <lineage>
        <taxon>Archaea</taxon>
        <taxon>Thermoproteota</taxon>
        <taxon>Thermoprotei</taxon>
        <taxon>Sulfolobales</taxon>
        <taxon>Sulfolobaceae</taxon>
        <taxon>Sulfolobus</taxon>
    </lineage>
</organism>
<protein>
    <submittedName>
        <fullName evidence="4">Transposase</fullName>
    </submittedName>
</protein>
<dbReference type="InterPro" id="IPR001207">
    <property type="entry name" value="Transposase_mutator"/>
</dbReference>
<dbReference type="RefSeq" id="WP_338598648.1">
    <property type="nucleotide sequence ID" value="NZ_CP146016.1"/>
</dbReference>
<dbReference type="PANTHER" id="PTHR33217:SF7">
    <property type="entry name" value="TRANSPOSASE FOR INSERTION SEQUENCE ELEMENT IS1081"/>
    <property type="match status" value="1"/>
</dbReference>
<keyword evidence="2" id="KW-0238">DNA-binding</keyword>
<dbReference type="Pfam" id="PF00872">
    <property type="entry name" value="Transposase_mut"/>
    <property type="match status" value="1"/>
</dbReference>
<keyword evidence="1" id="KW-0815">Transposition</keyword>
<evidence type="ECO:0000313" key="5">
    <source>
        <dbReference type="Proteomes" id="UP001432202"/>
    </source>
</evidence>
<accession>A0AAX4KX58</accession>
<dbReference type="PANTHER" id="PTHR33217">
    <property type="entry name" value="TRANSPOSASE FOR INSERTION SEQUENCE ELEMENT IS1081"/>
    <property type="match status" value="1"/>
</dbReference>
<evidence type="ECO:0000313" key="4">
    <source>
        <dbReference type="EMBL" id="WWQ59474.1"/>
    </source>
</evidence>
<dbReference type="Proteomes" id="UP001432202">
    <property type="component" value="Chromosome"/>
</dbReference>
<proteinExistence type="predicted"/>
<name>A0AAX4KX58_9CREN</name>